<evidence type="ECO:0000313" key="5">
    <source>
        <dbReference type="Proteomes" id="UP001575622"/>
    </source>
</evidence>
<comment type="caution">
    <text evidence="4">The sequence shown here is derived from an EMBL/GenBank/DDBJ whole genome shotgun (WGS) entry which is preliminary data.</text>
</comment>
<sequence>MTFWERTKTKKVSRKAESGKPTIEERNWENALFVQNLSDEFTDRVMLALEGIEIEAVKAGHTHQESIGKIDPQDDTSIVAQIKRSHAAKRSARLKVWGATAAAVVLVGSTLLYTQPTLAGMVRSLFAKDSYVDHGMKNVQETGLVQISGVSATDQGYILKVNEVIADSTRLIIGIDIYDTKGNVLIGEINYNNTAKFNVHYIQKGHFGDVLYDKSQGGNKTTNRFEFDFKRPVLADKLQLDVHINELRLYKDRLKAEPPIKTIKGDWTMSIEADLAKAKAQTLLTAINQTYETPGGIKIHMQGATRTPSGGSLEFTTKLTPEAAGRAANGQSGFHYLNYHLEDEQGNWLGDSSKFDISRLSELERWSGVTQWFYQYNNFAYDKQKIRFVLDSYVIQENSGASVTLDPAKMSAEHPAKFEDSGDKLLLKGLKIGPGPNANGIIPLGGTVNNNIMGDTWVAIDENGKEYSMGVAGGISIDRTGLVELRDACFVIEGLDTMPKQLTLKRIMFNHQYRDADWSFIIPQSGTKGVIPE</sequence>
<keyword evidence="5" id="KW-1185">Reference proteome</keyword>
<keyword evidence="2" id="KW-0812">Transmembrane</keyword>
<feature type="region of interest" description="Disordered" evidence="1">
    <location>
        <begin position="1"/>
        <end position="21"/>
    </location>
</feature>
<organism evidence="4 5">
    <name type="scientific">Paenibacillus oleatilyticus</name>
    <dbReference type="NCBI Taxonomy" id="2594886"/>
    <lineage>
        <taxon>Bacteria</taxon>
        <taxon>Bacillati</taxon>
        <taxon>Bacillota</taxon>
        <taxon>Bacilli</taxon>
        <taxon>Bacillales</taxon>
        <taxon>Paenibacillaceae</taxon>
        <taxon>Paenibacillus</taxon>
    </lineage>
</organism>
<evidence type="ECO:0000256" key="2">
    <source>
        <dbReference type="SAM" id="Phobius"/>
    </source>
</evidence>
<keyword evidence="2" id="KW-1133">Transmembrane helix</keyword>
<feature type="transmembrane region" description="Helical" evidence="2">
    <location>
        <begin position="94"/>
        <end position="113"/>
    </location>
</feature>
<dbReference type="InterPro" id="IPR025436">
    <property type="entry name" value="DUF4179"/>
</dbReference>
<dbReference type="Proteomes" id="UP001575622">
    <property type="component" value="Unassembled WGS sequence"/>
</dbReference>
<accession>A0ABV4UZB9</accession>
<protein>
    <submittedName>
        <fullName evidence="4">DUF4179 domain-containing protein</fullName>
    </submittedName>
</protein>
<evidence type="ECO:0000313" key="4">
    <source>
        <dbReference type="EMBL" id="MFB0843167.1"/>
    </source>
</evidence>
<feature type="domain" description="DUF4179" evidence="3">
    <location>
        <begin position="89"/>
        <end position="177"/>
    </location>
</feature>
<gene>
    <name evidence="4" type="ORF">ACEU3E_13385</name>
</gene>
<name>A0ABV4UZB9_9BACL</name>
<reference evidence="4 5" key="1">
    <citation type="submission" date="2024-09" db="EMBL/GenBank/DDBJ databases">
        <authorList>
            <person name="Makale K.P.P."/>
            <person name="Makhzoum A."/>
            <person name="Rantong G."/>
            <person name="Rahube T.O."/>
        </authorList>
    </citation>
    <scope>NUCLEOTIDE SEQUENCE [LARGE SCALE GENOMIC DNA]</scope>
    <source>
        <strain evidence="4 5">KM_D13</strain>
    </source>
</reference>
<proteinExistence type="predicted"/>
<evidence type="ECO:0000256" key="1">
    <source>
        <dbReference type="SAM" id="MobiDB-lite"/>
    </source>
</evidence>
<evidence type="ECO:0000259" key="3">
    <source>
        <dbReference type="Pfam" id="PF13786"/>
    </source>
</evidence>
<dbReference type="Pfam" id="PF13786">
    <property type="entry name" value="DUF4179"/>
    <property type="match status" value="1"/>
</dbReference>
<dbReference type="RefSeq" id="WP_373951619.1">
    <property type="nucleotide sequence ID" value="NZ_JBHDLN010000005.1"/>
</dbReference>
<dbReference type="Gene3D" id="2.60.40.1630">
    <property type="entry name" value="bacillus anthracis domain"/>
    <property type="match status" value="1"/>
</dbReference>
<keyword evidence="2" id="KW-0472">Membrane</keyword>
<dbReference type="EMBL" id="JBHDLN010000005">
    <property type="protein sequence ID" value="MFB0843167.1"/>
    <property type="molecule type" value="Genomic_DNA"/>
</dbReference>